<dbReference type="InterPro" id="IPR008763">
    <property type="entry name" value="Peptidase_S55"/>
</dbReference>
<dbReference type="EMBL" id="DXDU01000154">
    <property type="protein sequence ID" value="HIY27393.1"/>
    <property type="molecule type" value="Genomic_DNA"/>
</dbReference>
<name>A0A9D1YHK8_9FIRM</name>
<dbReference type="Gene3D" id="2.30.42.10">
    <property type="match status" value="1"/>
</dbReference>
<dbReference type="AlphaFoldDB" id="A0A9D1YHK8"/>
<dbReference type="SUPFAM" id="SSF50156">
    <property type="entry name" value="PDZ domain-like"/>
    <property type="match status" value="1"/>
</dbReference>
<proteinExistence type="predicted"/>
<protein>
    <submittedName>
        <fullName evidence="2">PDZ domain-containing protein</fullName>
    </submittedName>
</protein>
<organism evidence="2 3">
    <name type="scientific">Candidatus Acutalibacter pullistercoris</name>
    <dbReference type="NCBI Taxonomy" id="2838418"/>
    <lineage>
        <taxon>Bacteria</taxon>
        <taxon>Bacillati</taxon>
        <taxon>Bacillota</taxon>
        <taxon>Clostridia</taxon>
        <taxon>Eubacteriales</taxon>
        <taxon>Acutalibacteraceae</taxon>
        <taxon>Acutalibacter</taxon>
    </lineage>
</organism>
<evidence type="ECO:0000259" key="1">
    <source>
        <dbReference type="PROSITE" id="PS51494"/>
    </source>
</evidence>
<evidence type="ECO:0000313" key="3">
    <source>
        <dbReference type="Proteomes" id="UP000823915"/>
    </source>
</evidence>
<dbReference type="InterPro" id="IPR041489">
    <property type="entry name" value="PDZ_6"/>
</dbReference>
<accession>A0A9D1YHK8</accession>
<evidence type="ECO:0000313" key="2">
    <source>
        <dbReference type="EMBL" id="HIY27393.1"/>
    </source>
</evidence>
<comment type="caution">
    <text evidence="2">The sequence shown here is derived from an EMBL/GenBank/DDBJ whole genome shotgun (WGS) entry which is preliminary data.</text>
</comment>
<dbReference type="Pfam" id="PF17820">
    <property type="entry name" value="PDZ_6"/>
    <property type="match status" value="1"/>
</dbReference>
<dbReference type="PROSITE" id="PS51494">
    <property type="entry name" value="SPOIVB"/>
    <property type="match status" value="1"/>
</dbReference>
<dbReference type="Pfam" id="PF05580">
    <property type="entry name" value="Peptidase_S55"/>
    <property type="match status" value="1"/>
</dbReference>
<sequence>MSSISLFSSSFQKKAKPHQGWKLLGLGLGAAALWALSALGPFQPSPALEASVFNGGASFPQESGADTSQTLTAEEARVVPLGTAFGIKLFTDGVIVASLSQISTEEGPRCPAEEAGLRPGDYLLETDGMTIQNNTALAAYIGRSQGQPIRFTVRRGDQVFEAQVTPIYGEGAFQAGMWVRDSAAGIGTLTFYDRESQVFAGLGHGICDRDTSAVMALKSGEPAPITLCGIEKSQPGQPGQLQGYFSSEDALGELLGNNDTGVYGTLDQAPQGEEVSLLPREQVAPGPCEILVSLDDAGPQWYQGEITQILTTGERTKNFLVTVTDERLLAKTGGIVQGMSGCPILQQGKLAGAVTHVFTDDVTTGYGIFAQTMWEEAQESAAAK</sequence>
<dbReference type="InterPro" id="IPR036034">
    <property type="entry name" value="PDZ_sf"/>
</dbReference>
<dbReference type="InterPro" id="IPR001478">
    <property type="entry name" value="PDZ"/>
</dbReference>
<gene>
    <name evidence="2" type="ORF">H9838_09535</name>
</gene>
<reference evidence="2" key="2">
    <citation type="submission" date="2021-04" db="EMBL/GenBank/DDBJ databases">
        <authorList>
            <person name="Gilroy R."/>
        </authorList>
    </citation>
    <scope>NUCLEOTIDE SEQUENCE</scope>
    <source>
        <strain evidence="2">1282</strain>
    </source>
</reference>
<dbReference type="SMART" id="SM00228">
    <property type="entry name" value="PDZ"/>
    <property type="match status" value="1"/>
</dbReference>
<reference evidence="2" key="1">
    <citation type="journal article" date="2021" name="PeerJ">
        <title>Extensive microbial diversity within the chicken gut microbiome revealed by metagenomics and culture.</title>
        <authorList>
            <person name="Gilroy R."/>
            <person name="Ravi A."/>
            <person name="Getino M."/>
            <person name="Pursley I."/>
            <person name="Horton D.L."/>
            <person name="Alikhan N.F."/>
            <person name="Baker D."/>
            <person name="Gharbi K."/>
            <person name="Hall N."/>
            <person name="Watson M."/>
            <person name="Adriaenssens E.M."/>
            <person name="Foster-Nyarko E."/>
            <person name="Jarju S."/>
            <person name="Secka A."/>
            <person name="Antonio M."/>
            <person name="Oren A."/>
            <person name="Chaudhuri R.R."/>
            <person name="La Ragione R."/>
            <person name="Hildebrand F."/>
            <person name="Pallen M.J."/>
        </authorList>
    </citation>
    <scope>NUCLEOTIDE SEQUENCE</scope>
    <source>
        <strain evidence="2">1282</strain>
    </source>
</reference>
<feature type="domain" description="Peptidase S55" evidence="1">
    <location>
        <begin position="158"/>
        <end position="384"/>
    </location>
</feature>
<dbReference type="Proteomes" id="UP000823915">
    <property type="component" value="Unassembled WGS sequence"/>
</dbReference>